<evidence type="ECO:0000259" key="3">
    <source>
        <dbReference type="Pfam" id="PF14344"/>
    </source>
</evidence>
<feature type="compositionally biased region" description="Low complexity" evidence="1">
    <location>
        <begin position="257"/>
        <end position="277"/>
    </location>
</feature>
<dbReference type="Pfam" id="PF14344">
    <property type="entry name" value="DUF4397"/>
    <property type="match status" value="1"/>
</dbReference>
<organism evidence="4 5">
    <name type="scientific">Pseudonocardia sediminis</name>
    <dbReference type="NCBI Taxonomy" id="1397368"/>
    <lineage>
        <taxon>Bacteria</taxon>
        <taxon>Bacillati</taxon>
        <taxon>Actinomycetota</taxon>
        <taxon>Actinomycetes</taxon>
        <taxon>Pseudonocardiales</taxon>
        <taxon>Pseudonocardiaceae</taxon>
        <taxon>Pseudonocardia</taxon>
    </lineage>
</organism>
<feature type="region of interest" description="Disordered" evidence="1">
    <location>
        <begin position="248"/>
        <end position="294"/>
    </location>
</feature>
<protein>
    <submittedName>
        <fullName evidence="4">Uncharacterized protein DUF4397</fullName>
    </submittedName>
</protein>
<keyword evidence="5" id="KW-1185">Reference proteome</keyword>
<evidence type="ECO:0000256" key="2">
    <source>
        <dbReference type="SAM" id="Phobius"/>
    </source>
</evidence>
<dbReference type="Proteomes" id="UP000291591">
    <property type="component" value="Unassembled WGS sequence"/>
</dbReference>
<dbReference type="RefSeq" id="WP_165438483.1">
    <property type="nucleotide sequence ID" value="NZ_SHKL01000001.1"/>
</dbReference>
<sequence length="332" mass="33052">MGRHRLRHHTMRDRVLGLFGMALLVSAATLAFAPVAGAQEPTGQIRLGHLSPTTPGVDITLSGPEGPSSVDQRVASGAAYGAVTDYLKLVPGRYSIYMRPAGSDPNAEAPLSAGLQIAAGTAQTLLFFDNGSGGSVRGELVNDDLTAPGTADGKVRLVQGADGLPPLQALAVDGPKLATDLAYGTVTDYATVAAKTWNVRLSAGGQTLAGQLPVGGGSVNTVVVTKDKAGKLAVKPLSDVKGLPVGIASTPSPATKQPAGAPEAGAPASPQAPTAPALKPAPQQQIPIGGVPAGAGATADGGPGVLPILLALAGAPLLVFALSSMSRRRSTG</sequence>
<proteinExistence type="predicted"/>
<accession>A0A4Q7V314</accession>
<keyword evidence="2" id="KW-0812">Transmembrane</keyword>
<keyword evidence="2" id="KW-1133">Transmembrane helix</keyword>
<evidence type="ECO:0000313" key="5">
    <source>
        <dbReference type="Proteomes" id="UP000291591"/>
    </source>
</evidence>
<reference evidence="4 5" key="1">
    <citation type="submission" date="2019-02" db="EMBL/GenBank/DDBJ databases">
        <title>Sequencing the genomes of 1000 actinobacteria strains.</title>
        <authorList>
            <person name="Klenk H.-P."/>
        </authorList>
    </citation>
    <scope>NUCLEOTIDE SEQUENCE [LARGE SCALE GENOMIC DNA]</scope>
    <source>
        <strain evidence="4 5">DSM 45779</strain>
    </source>
</reference>
<name>A0A4Q7V314_PSEST</name>
<evidence type="ECO:0000256" key="1">
    <source>
        <dbReference type="SAM" id="MobiDB-lite"/>
    </source>
</evidence>
<feature type="domain" description="DUF4397" evidence="3">
    <location>
        <begin position="44"/>
        <end position="167"/>
    </location>
</feature>
<dbReference type="InterPro" id="IPR025510">
    <property type="entry name" value="DUF4397"/>
</dbReference>
<comment type="caution">
    <text evidence="4">The sequence shown here is derived from an EMBL/GenBank/DDBJ whole genome shotgun (WGS) entry which is preliminary data.</text>
</comment>
<feature type="transmembrane region" description="Helical" evidence="2">
    <location>
        <begin position="304"/>
        <end position="322"/>
    </location>
</feature>
<evidence type="ECO:0000313" key="4">
    <source>
        <dbReference type="EMBL" id="RZT87928.1"/>
    </source>
</evidence>
<dbReference type="AlphaFoldDB" id="A0A4Q7V314"/>
<gene>
    <name evidence="4" type="ORF">EV383_4860</name>
</gene>
<keyword evidence="2" id="KW-0472">Membrane</keyword>
<dbReference type="EMBL" id="SHKL01000001">
    <property type="protein sequence ID" value="RZT87928.1"/>
    <property type="molecule type" value="Genomic_DNA"/>
</dbReference>